<comment type="caution">
    <text evidence="2">The sequence shown here is derived from an EMBL/GenBank/DDBJ whole genome shotgun (WGS) entry which is preliminary data.</text>
</comment>
<evidence type="ECO:0000313" key="2">
    <source>
        <dbReference type="EMBL" id="MCL6698841.1"/>
    </source>
</evidence>
<evidence type="ECO:0000313" key="3">
    <source>
        <dbReference type="Proteomes" id="UP001203410"/>
    </source>
</evidence>
<dbReference type="CDD" id="cd06578">
    <property type="entry name" value="HemD"/>
    <property type="match status" value="1"/>
</dbReference>
<evidence type="ECO:0000259" key="1">
    <source>
        <dbReference type="Pfam" id="PF02602"/>
    </source>
</evidence>
<proteinExistence type="predicted"/>
<name>A0ABT0RV96_9SPHN</name>
<dbReference type="Proteomes" id="UP001203410">
    <property type="component" value="Unassembled WGS sequence"/>
</dbReference>
<protein>
    <submittedName>
        <fullName evidence="2">Uroporphyrinogen-III synthase</fullName>
    </submittedName>
</protein>
<dbReference type="InterPro" id="IPR003754">
    <property type="entry name" value="4pyrrol_synth_uPrphyn_synth"/>
</dbReference>
<dbReference type="SUPFAM" id="SSF69618">
    <property type="entry name" value="HemD-like"/>
    <property type="match status" value="1"/>
</dbReference>
<accession>A0ABT0RV96</accession>
<dbReference type="InterPro" id="IPR036108">
    <property type="entry name" value="4pyrrol_syn_uPrphyn_synt_sf"/>
</dbReference>
<reference evidence="2 3" key="1">
    <citation type="submission" date="2022-05" db="EMBL/GenBank/DDBJ databases">
        <authorList>
            <person name="Jo J.-H."/>
            <person name="Im W.-T."/>
        </authorList>
    </citation>
    <scope>NUCLEOTIDE SEQUENCE [LARGE SCALE GENOMIC DNA]</scope>
    <source>
        <strain evidence="2 3">NSE70-1</strain>
    </source>
</reference>
<dbReference type="Gene3D" id="3.40.50.10090">
    <property type="match status" value="1"/>
</dbReference>
<organism evidence="2 3">
    <name type="scientific">Sphingomonas caseinilyticus</name>
    <dbReference type="NCBI Taxonomy" id="2908205"/>
    <lineage>
        <taxon>Bacteria</taxon>
        <taxon>Pseudomonadati</taxon>
        <taxon>Pseudomonadota</taxon>
        <taxon>Alphaproteobacteria</taxon>
        <taxon>Sphingomonadales</taxon>
        <taxon>Sphingomonadaceae</taxon>
        <taxon>Sphingomonas</taxon>
    </lineage>
</organism>
<dbReference type="EMBL" id="JAMGBA010000002">
    <property type="protein sequence ID" value="MCL6698841.1"/>
    <property type="molecule type" value="Genomic_DNA"/>
</dbReference>
<dbReference type="RefSeq" id="WP_249904224.1">
    <property type="nucleotide sequence ID" value="NZ_JAMGBA010000002.1"/>
</dbReference>
<keyword evidence="3" id="KW-1185">Reference proteome</keyword>
<feature type="domain" description="Tetrapyrrole biosynthesis uroporphyrinogen III synthase" evidence="1">
    <location>
        <begin position="16"/>
        <end position="206"/>
    </location>
</feature>
<dbReference type="Pfam" id="PF02602">
    <property type="entry name" value="HEM4"/>
    <property type="match status" value="1"/>
</dbReference>
<gene>
    <name evidence="2" type="ORF">LZ496_08620</name>
</gene>
<sequence>MRKLLLLRPEPGLSASAERAYALGLDVIRCPLFQVERRDWDVPDPAQYDALLLTSANAVRHAGPKLERLTALPVHAVGQSTAAAARDAGLGVNSIGTGNVTDLLANLDPSLRLLHLAGEDHRPDDDPRIDRRIVYRSVAVADPGLPPLDGLVVAVHSPRAGARLAELANERGTAVIAAISDAAAAACGHGWAGISVAAEPSDKSLLALAASLCHKSGR</sequence>